<accession>A0A7S6WNK1</accession>
<dbReference type="RefSeq" id="WP_029410340.1">
    <property type="nucleotide sequence ID" value="NZ_CP061839.1"/>
</dbReference>
<dbReference type="AlphaFoldDB" id="A0A7S6WNK1"/>
<dbReference type="Proteomes" id="UP000593915">
    <property type="component" value="Chromosome"/>
</dbReference>
<name>A0A7S6WNK1_9SPIR</name>
<evidence type="ECO:0000313" key="2">
    <source>
        <dbReference type="Proteomes" id="UP000593915"/>
    </source>
</evidence>
<organism evidence="1 2">
    <name type="scientific">Treponema pedis</name>
    <dbReference type="NCBI Taxonomy" id="409322"/>
    <lineage>
        <taxon>Bacteria</taxon>
        <taxon>Pseudomonadati</taxon>
        <taxon>Spirochaetota</taxon>
        <taxon>Spirochaetia</taxon>
        <taxon>Spirochaetales</taxon>
        <taxon>Treponemataceae</taxon>
        <taxon>Treponema</taxon>
    </lineage>
</organism>
<proteinExistence type="predicted"/>
<gene>
    <name evidence="1" type="ORF">IFE08_08290</name>
</gene>
<reference evidence="1 2" key="1">
    <citation type="submission" date="2020-09" db="EMBL/GenBank/DDBJ databases">
        <title>Characterization of Treponema spp. from bovine digital dermatitis in Korea.</title>
        <authorList>
            <person name="Espiritu H.M."/>
            <person name="Cho Y.I."/>
            <person name="Mamuad L."/>
        </authorList>
    </citation>
    <scope>NUCLEOTIDE SEQUENCE [LARGE SCALE GENOMIC DNA]</scope>
    <source>
        <strain evidence="1 2">KS1</strain>
    </source>
</reference>
<protein>
    <submittedName>
        <fullName evidence="1">Uncharacterized protein</fullName>
    </submittedName>
</protein>
<dbReference type="EMBL" id="CP061839">
    <property type="protein sequence ID" value="QOW59867.1"/>
    <property type="molecule type" value="Genomic_DNA"/>
</dbReference>
<sequence>MLATAKGYYNGSRIVFDSPVQFQRGQEVIVTYAIIDSFPKKKNLGALVDSLVGSIPSSEKTLADYRLERLRKYASVD</sequence>
<evidence type="ECO:0000313" key="1">
    <source>
        <dbReference type="EMBL" id="QOW59867.1"/>
    </source>
</evidence>